<reference evidence="2" key="2">
    <citation type="journal article" date="2015" name="Fish Shellfish Immunol.">
        <title>Early steps in the European eel (Anguilla anguilla)-Vibrio vulnificus interaction in the gills: Role of the RtxA13 toxin.</title>
        <authorList>
            <person name="Callol A."/>
            <person name="Pajuelo D."/>
            <person name="Ebbesson L."/>
            <person name="Teles M."/>
            <person name="MacKenzie S."/>
            <person name="Amaro C."/>
        </authorList>
    </citation>
    <scope>NUCLEOTIDE SEQUENCE</scope>
</reference>
<proteinExistence type="predicted"/>
<organism evidence="2">
    <name type="scientific">Anguilla anguilla</name>
    <name type="common">European freshwater eel</name>
    <name type="synonym">Muraena anguilla</name>
    <dbReference type="NCBI Taxonomy" id="7936"/>
    <lineage>
        <taxon>Eukaryota</taxon>
        <taxon>Metazoa</taxon>
        <taxon>Chordata</taxon>
        <taxon>Craniata</taxon>
        <taxon>Vertebrata</taxon>
        <taxon>Euteleostomi</taxon>
        <taxon>Actinopterygii</taxon>
        <taxon>Neopterygii</taxon>
        <taxon>Teleostei</taxon>
        <taxon>Anguilliformes</taxon>
        <taxon>Anguillidae</taxon>
        <taxon>Anguilla</taxon>
    </lineage>
</organism>
<feature type="region of interest" description="Disordered" evidence="1">
    <location>
        <begin position="1"/>
        <end position="29"/>
    </location>
</feature>
<evidence type="ECO:0000313" key="2">
    <source>
        <dbReference type="EMBL" id="JAH30130.1"/>
    </source>
</evidence>
<sequence length="29" mass="3333">MGMFFSGRNQDTGQDRGKDERSNVQRDPC</sequence>
<name>A0A0E9RNY0_ANGAN</name>
<evidence type="ECO:0000256" key="1">
    <source>
        <dbReference type="SAM" id="MobiDB-lite"/>
    </source>
</evidence>
<feature type="compositionally biased region" description="Basic and acidic residues" evidence="1">
    <location>
        <begin position="13"/>
        <end position="29"/>
    </location>
</feature>
<protein>
    <submittedName>
        <fullName evidence="2">Uncharacterized protein</fullName>
    </submittedName>
</protein>
<dbReference type="EMBL" id="GBXM01078447">
    <property type="protein sequence ID" value="JAH30130.1"/>
    <property type="molecule type" value="Transcribed_RNA"/>
</dbReference>
<reference evidence="2" key="1">
    <citation type="submission" date="2014-11" db="EMBL/GenBank/DDBJ databases">
        <authorList>
            <person name="Amaro Gonzalez C."/>
        </authorList>
    </citation>
    <scope>NUCLEOTIDE SEQUENCE</scope>
</reference>
<accession>A0A0E9RNY0</accession>
<dbReference type="AlphaFoldDB" id="A0A0E9RNY0"/>